<dbReference type="Pfam" id="PF04851">
    <property type="entry name" value="ResIII"/>
    <property type="match status" value="1"/>
</dbReference>
<sequence>MPHLDIQKLISKKVPPDYYSDKILLRAHQQDAISSIQKAIEAGKKNILLQMANGSGKSVIASVIAKLFLEESNAKKILCLSKYDGMQERLEHALRGNLNKAYSTLGKGVSWHDSRLNILTYQQVLNNDHLRKIQYDVIICEDAEYFPVKDCFENYDGYKIEFSGLVQEKNTNNTFGADAVFTYTLRDVMNDGNFIELGQLVPSPIFDEIHLKLKSINQTLSIESSAALSIKDILSSLNVINDVLREHQELFSEYVKKNIKVSDITTLAYKKDQLDLFSKLLNNKAFFEETKCKNHNSSEKVWQSFFENNTWIFGYGLNYIFGSPLENEKFEQVISGYNFVESGKRIDALMKTKGRINSICFVEMKTHLTPLLDSQYRNECWAISKELSGAIAQIQNYKYKTIKNISSKIEVKSKDGEPTGEIIYNYNPKAILLIGNLGEFTTPNGVNEDKLSSFEMFRKSIEGIEIVTFDELFERARFIIAE</sequence>
<dbReference type="PANTHER" id="PTHR47396">
    <property type="entry name" value="TYPE I RESTRICTION ENZYME ECOKI R PROTEIN"/>
    <property type="match status" value="1"/>
</dbReference>
<dbReference type="GO" id="GO:0016787">
    <property type="term" value="F:hydrolase activity"/>
    <property type="evidence" value="ECO:0007669"/>
    <property type="project" value="InterPro"/>
</dbReference>
<dbReference type="Proteomes" id="UP000198809">
    <property type="component" value="Unassembled WGS sequence"/>
</dbReference>
<dbReference type="PANTHER" id="PTHR47396:SF1">
    <property type="entry name" value="ATP-DEPENDENT HELICASE IRC3-RELATED"/>
    <property type="match status" value="1"/>
</dbReference>
<accession>A0A1H8UCA0</accession>
<dbReference type="InterPro" id="IPR027417">
    <property type="entry name" value="P-loop_NTPase"/>
</dbReference>
<organism evidence="4 5">
    <name type="scientific">Paenibacillus sophorae</name>
    <dbReference type="NCBI Taxonomy" id="1333845"/>
    <lineage>
        <taxon>Bacteria</taxon>
        <taxon>Bacillati</taxon>
        <taxon>Bacillota</taxon>
        <taxon>Bacilli</taxon>
        <taxon>Bacillales</taxon>
        <taxon>Paenibacillaceae</taxon>
        <taxon>Paenibacillus</taxon>
    </lineage>
</organism>
<dbReference type="GO" id="GO:0003677">
    <property type="term" value="F:DNA binding"/>
    <property type="evidence" value="ECO:0007669"/>
    <property type="project" value="InterPro"/>
</dbReference>
<dbReference type="EMBL" id="CP076607">
    <property type="protein sequence ID" value="QWU13189.1"/>
    <property type="molecule type" value="Genomic_DNA"/>
</dbReference>
<reference evidence="4 5" key="1">
    <citation type="submission" date="2016-10" db="EMBL/GenBank/DDBJ databases">
        <authorList>
            <person name="de Groot N.N."/>
        </authorList>
    </citation>
    <scope>NUCLEOTIDE SEQUENCE [LARGE SCALE GENOMIC DNA]</scope>
    <source>
        <strain evidence="4 5">CGMCC 1.10238</strain>
    </source>
</reference>
<reference evidence="3 6" key="2">
    <citation type="submission" date="2021-06" db="EMBL/GenBank/DDBJ databases">
        <title>Whole genome sequence of Paenibacillus sophorae DSM23020 for comparative genomics.</title>
        <authorList>
            <person name="Kim M.-J."/>
            <person name="Lee G."/>
            <person name="Shin J.-H."/>
        </authorList>
    </citation>
    <scope>NUCLEOTIDE SEQUENCE [LARGE SCALE GENOMIC DNA]</scope>
    <source>
        <strain evidence="3 6">DSM 23020</strain>
    </source>
</reference>
<dbReference type="AlphaFoldDB" id="A0A1H8UCA0"/>
<feature type="domain" description="Helicase/UvrB N-terminal" evidence="1">
    <location>
        <begin position="23"/>
        <end position="140"/>
    </location>
</feature>
<feature type="domain" description="Shedu protein SduA C-terminal" evidence="2">
    <location>
        <begin position="296"/>
        <end position="472"/>
    </location>
</feature>
<dbReference type="GO" id="GO:0005829">
    <property type="term" value="C:cytosol"/>
    <property type="evidence" value="ECO:0007669"/>
    <property type="project" value="TreeGrafter"/>
</dbReference>
<dbReference type="InterPro" id="IPR050742">
    <property type="entry name" value="Helicase_Restrict-Modif_Enz"/>
</dbReference>
<dbReference type="Gene3D" id="3.40.50.300">
    <property type="entry name" value="P-loop containing nucleotide triphosphate hydrolases"/>
    <property type="match status" value="1"/>
</dbReference>
<evidence type="ECO:0000259" key="2">
    <source>
        <dbReference type="Pfam" id="PF14082"/>
    </source>
</evidence>
<name>A0A1H8UCA0_9BACL</name>
<dbReference type="OrthoDB" id="9802848at2"/>
<dbReference type="EMBL" id="FODH01000017">
    <property type="protein sequence ID" value="SEP00882.1"/>
    <property type="molecule type" value="Genomic_DNA"/>
</dbReference>
<evidence type="ECO:0000313" key="5">
    <source>
        <dbReference type="Proteomes" id="UP000198809"/>
    </source>
</evidence>
<dbReference type="InterPro" id="IPR025359">
    <property type="entry name" value="SduA_C"/>
</dbReference>
<dbReference type="GO" id="GO:0005524">
    <property type="term" value="F:ATP binding"/>
    <property type="evidence" value="ECO:0007669"/>
    <property type="project" value="InterPro"/>
</dbReference>
<dbReference type="InterPro" id="IPR006935">
    <property type="entry name" value="Helicase/UvrB_N"/>
</dbReference>
<evidence type="ECO:0000313" key="3">
    <source>
        <dbReference type="EMBL" id="QWU13189.1"/>
    </source>
</evidence>
<evidence type="ECO:0000313" key="6">
    <source>
        <dbReference type="Proteomes" id="UP000683429"/>
    </source>
</evidence>
<dbReference type="SUPFAM" id="SSF52540">
    <property type="entry name" value="P-loop containing nucleoside triphosphate hydrolases"/>
    <property type="match status" value="1"/>
</dbReference>
<dbReference type="Pfam" id="PF14082">
    <property type="entry name" value="SduA_C"/>
    <property type="match status" value="1"/>
</dbReference>
<keyword evidence="6" id="KW-1185">Reference proteome</keyword>
<evidence type="ECO:0000259" key="1">
    <source>
        <dbReference type="Pfam" id="PF04851"/>
    </source>
</evidence>
<gene>
    <name evidence="3" type="ORF">KP014_14285</name>
    <name evidence="4" type="ORF">SAMN04487895_11729</name>
</gene>
<evidence type="ECO:0000313" key="4">
    <source>
        <dbReference type="EMBL" id="SEP00882.1"/>
    </source>
</evidence>
<dbReference type="Proteomes" id="UP000683429">
    <property type="component" value="Chromosome"/>
</dbReference>
<proteinExistence type="predicted"/>
<dbReference type="RefSeq" id="WP_051500536.1">
    <property type="nucleotide sequence ID" value="NZ_CP076607.1"/>
</dbReference>
<protein>
    <submittedName>
        <fullName evidence="3">DUF4263 domain-containing protein</fullName>
    </submittedName>
    <submittedName>
        <fullName evidence="4">Type III restriction enzyme, res subunit</fullName>
    </submittedName>
</protein>